<evidence type="ECO:0000256" key="1">
    <source>
        <dbReference type="SAM" id="MobiDB-lite"/>
    </source>
</evidence>
<keyword evidence="3" id="KW-1185">Reference proteome</keyword>
<feature type="region of interest" description="Disordered" evidence="1">
    <location>
        <begin position="299"/>
        <end position="322"/>
    </location>
</feature>
<name>A0A975IU47_9CAUL</name>
<evidence type="ECO:0008006" key="4">
    <source>
        <dbReference type="Google" id="ProtNLM"/>
    </source>
</evidence>
<dbReference type="AlphaFoldDB" id="A0A975IU47"/>
<dbReference type="RefSeq" id="WP_211937475.1">
    <property type="nucleotide sequence ID" value="NZ_CP073078.1"/>
</dbReference>
<gene>
    <name evidence="2" type="ORF">KCG34_20585</name>
</gene>
<protein>
    <recommendedName>
        <fullName evidence="4">Tox-REase-5 domain-containing protein</fullName>
    </recommendedName>
</protein>
<dbReference type="KEGG" id="caul:KCG34_20585"/>
<reference evidence="2" key="1">
    <citation type="submission" date="2021-04" db="EMBL/GenBank/DDBJ databases">
        <title>The complete genome sequence of Caulobacter sp. S6.</title>
        <authorList>
            <person name="Tang Y."/>
            <person name="Ouyang W."/>
            <person name="Liu Q."/>
            <person name="Huang B."/>
            <person name="Guo Z."/>
            <person name="Lei P."/>
        </authorList>
    </citation>
    <scope>NUCLEOTIDE SEQUENCE</scope>
    <source>
        <strain evidence="2">S6</strain>
    </source>
</reference>
<dbReference type="Proteomes" id="UP000676409">
    <property type="component" value="Chromosome"/>
</dbReference>
<organism evidence="2 3">
    <name type="scientific">Phenylobacterium montanum</name>
    <dbReference type="NCBI Taxonomy" id="2823693"/>
    <lineage>
        <taxon>Bacteria</taxon>
        <taxon>Pseudomonadati</taxon>
        <taxon>Pseudomonadota</taxon>
        <taxon>Alphaproteobacteria</taxon>
        <taxon>Caulobacterales</taxon>
        <taxon>Caulobacteraceae</taxon>
        <taxon>Phenylobacterium</taxon>
    </lineage>
</organism>
<sequence length="444" mass="48412">MLVEHLRKQWRSREATTPIDATMRFAPEGLVLGAGTLLAANSPSGSPTTQMTCGDAARLSALISAAYLRPTPPTALGHIQCALRRRHAGEDDIAQLHLALTGLGPLARPREAARRLFMADGLIQAGADPEMVQRLTTEARGDQAVRKFLSTGGGFNPLEPRILAGNGRPSGEWTRVGGALARLSVSAVKRLAAFAADYLPYVGRVAPPVVFFSVLLIPTNKSLRVEGSVFELKRLHYLWYSDGTALFLSYDGADGRRKQLTAQLSGGGLFRDPAGNVVARKLSDDTLAVDLPAISPDLVKKDEPNLCPTQKPDRPGGKESDRDFEDRVKALINPKPPTPRGFGYWLPNPDNGGQVVFDDCQRQTGILFEIKGQYGKIAAAALKYGFTPDFEDDWLKQSARQVAAAGPRPVYWIFKEPSAAEYAQKIFEAKDNGRERIHVYVLEN</sequence>
<evidence type="ECO:0000313" key="2">
    <source>
        <dbReference type="EMBL" id="QUD87423.1"/>
    </source>
</evidence>
<dbReference type="EMBL" id="CP073078">
    <property type="protein sequence ID" value="QUD87423.1"/>
    <property type="molecule type" value="Genomic_DNA"/>
</dbReference>
<evidence type="ECO:0000313" key="3">
    <source>
        <dbReference type="Proteomes" id="UP000676409"/>
    </source>
</evidence>
<proteinExistence type="predicted"/>
<accession>A0A975IU47</accession>
<feature type="compositionally biased region" description="Basic and acidic residues" evidence="1">
    <location>
        <begin position="311"/>
        <end position="322"/>
    </location>
</feature>